<dbReference type="Pfam" id="PF00440">
    <property type="entry name" value="TetR_N"/>
    <property type="match status" value="1"/>
</dbReference>
<dbReference type="Gene3D" id="1.10.357.10">
    <property type="entry name" value="Tetracycline Repressor, domain 2"/>
    <property type="match status" value="1"/>
</dbReference>
<dbReference type="Gene3D" id="1.10.10.60">
    <property type="entry name" value="Homeodomain-like"/>
    <property type="match status" value="1"/>
</dbReference>
<reference evidence="7" key="1">
    <citation type="submission" date="2016-08" db="EMBL/GenBank/DDBJ databases">
        <authorList>
            <person name="Merda D."/>
            <person name="Briand M."/>
            <person name="Taghouti G."/>
            <person name="Carrere S."/>
            <person name="Gouzy J."/>
            <person name="Portier P."/>
            <person name="Jacques M.-A."/>
            <person name="Fischer-Le Saux M."/>
        </authorList>
    </citation>
    <scope>NUCLEOTIDE SEQUENCE [LARGE SCALE GENOMIC DNA]</scope>
    <source>
        <strain evidence="7">CFBP1156</strain>
    </source>
</reference>
<keyword evidence="3" id="KW-0804">Transcription</keyword>
<dbReference type="InterPro" id="IPR001647">
    <property type="entry name" value="HTH_TetR"/>
</dbReference>
<dbReference type="GO" id="GO:0000976">
    <property type="term" value="F:transcription cis-regulatory region binding"/>
    <property type="evidence" value="ECO:0007669"/>
    <property type="project" value="TreeGrafter"/>
</dbReference>
<gene>
    <name evidence="6" type="ORF">XhyaCFBP1156_03525</name>
</gene>
<dbReference type="InterPro" id="IPR009057">
    <property type="entry name" value="Homeodomain-like_sf"/>
</dbReference>
<dbReference type="InterPro" id="IPR039536">
    <property type="entry name" value="TetR_C_Proteobacteria"/>
</dbReference>
<evidence type="ECO:0000256" key="4">
    <source>
        <dbReference type="PROSITE-ProRule" id="PRU00335"/>
    </source>
</evidence>
<protein>
    <submittedName>
        <fullName evidence="6">TetR/AcrR family transcriptional regulator</fullName>
    </submittedName>
</protein>
<dbReference type="AlphaFoldDB" id="A0A2S7F1Q1"/>
<keyword evidence="1" id="KW-0805">Transcription regulation</keyword>
<name>A0A2S7F1Q1_9XANT</name>
<dbReference type="Proteomes" id="UP000238261">
    <property type="component" value="Unassembled WGS sequence"/>
</dbReference>
<dbReference type="InterPro" id="IPR050109">
    <property type="entry name" value="HTH-type_TetR-like_transc_reg"/>
</dbReference>
<dbReference type="PANTHER" id="PTHR30055">
    <property type="entry name" value="HTH-TYPE TRANSCRIPTIONAL REGULATOR RUTR"/>
    <property type="match status" value="1"/>
</dbReference>
<dbReference type="GO" id="GO:0003700">
    <property type="term" value="F:DNA-binding transcription factor activity"/>
    <property type="evidence" value="ECO:0007669"/>
    <property type="project" value="TreeGrafter"/>
</dbReference>
<evidence type="ECO:0000256" key="2">
    <source>
        <dbReference type="ARBA" id="ARBA00023125"/>
    </source>
</evidence>
<evidence type="ECO:0000256" key="1">
    <source>
        <dbReference type="ARBA" id="ARBA00023015"/>
    </source>
</evidence>
<dbReference type="PRINTS" id="PR00455">
    <property type="entry name" value="HTHTETR"/>
</dbReference>
<dbReference type="Pfam" id="PF14246">
    <property type="entry name" value="TetR_C_7"/>
    <property type="match status" value="1"/>
</dbReference>
<evidence type="ECO:0000259" key="5">
    <source>
        <dbReference type="PROSITE" id="PS50977"/>
    </source>
</evidence>
<evidence type="ECO:0000313" key="6">
    <source>
        <dbReference type="EMBL" id="PPU99350.1"/>
    </source>
</evidence>
<proteinExistence type="predicted"/>
<dbReference type="EMBL" id="MDEG01000002">
    <property type="protein sequence ID" value="PPU99350.1"/>
    <property type="molecule type" value="Genomic_DNA"/>
</dbReference>
<keyword evidence="7" id="KW-1185">Reference proteome</keyword>
<dbReference type="SUPFAM" id="SSF46689">
    <property type="entry name" value="Homeodomain-like"/>
    <property type="match status" value="1"/>
</dbReference>
<dbReference type="OrthoDB" id="270177at2"/>
<sequence>MRKKTEARRLSFVNTAGKLFTERGFDAVTMEAIAAAAGTSKVTLYGYYPSKDALFEAFVVEAGHGGFAALEASKDDADLRQSLLRLGVAYLDLTTRPNVVALNRLIIGAAGRQPQLSRTFYENGPKRTLLSICDALESLMERGLLRRAPLRQAGLYFKSLCEAGILERQLWGLDPTPDPARRQAAVLSAMDAFLPAYLPPPP</sequence>
<dbReference type="FunFam" id="1.10.10.60:FF:000141">
    <property type="entry name" value="TetR family transcriptional regulator"/>
    <property type="match status" value="1"/>
</dbReference>
<keyword evidence="2 4" id="KW-0238">DNA-binding</keyword>
<evidence type="ECO:0000256" key="3">
    <source>
        <dbReference type="ARBA" id="ARBA00023163"/>
    </source>
</evidence>
<feature type="domain" description="HTH tetR-type" evidence="5">
    <location>
        <begin position="6"/>
        <end position="66"/>
    </location>
</feature>
<dbReference type="PROSITE" id="PS50977">
    <property type="entry name" value="HTH_TETR_2"/>
    <property type="match status" value="1"/>
</dbReference>
<comment type="caution">
    <text evidence="6">The sequence shown here is derived from an EMBL/GenBank/DDBJ whole genome shotgun (WGS) entry which is preliminary data.</text>
</comment>
<feature type="DNA-binding region" description="H-T-H motif" evidence="4">
    <location>
        <begin position="29"/>
        <end position="48"/>
    </location>
</feature>
<evidence type="ECO:0000313" key="7">
    <source>
        <dbReference type="Proteomes" id="UP000238261"/>
    </source>
</evidence>
<dbReference type="PANTHER" id="PTHR30055:SF146">
    <property type="entry name" value="HTH-TYPE TRANSCRIPTIONAL DUAL REGULATOR CECR"/>
    <property type="match status" value="1"/>
</dbReference>
<accession>A0A2S7F1Q1</accession>
<organism evidence="6 7">
    <name type="scientific">Xanthomonas hyacinthi</name>
    <dbReference type="NCBI Taxonomy" id="56455"/>
    <lineage>
        <taxon>Bacteria</taxon>
        <taxon>Pseudomonadati</taxon>
        <taxon>Pseudomonadota</taxon>
        <taxon>Gammaproteobacteria</taxon>
        <taxon>Lysobacterales</taxon>
        <taxon>Lysobacteraceae</taxon>
        <taxon>Xanthomonas</taxon>
    </lineage>
</organism>